<evidence type="ECO:0000256" key="3">
    <source>
        <dbReference type="ARBA" id="ARBA00022737"/>
    </source>
</evidence>
<dbReference type="InterPro" id="IPR036508">
    <property type="entry name" value="Chitin-bd_dom_sf"/>
</dbReference>
<gene>
    <name evidence="8" type="ORF">DME_LOCUS9023</name>
</gene>
<evidence type="ECO:0000313" key="8">
    <source>
        <dbReference type="EMBL" id="VDN59050.1"/>
    </source>
</evidence>
<evidence type="ECO:0000256" key="1">
    <source>
        <dbReference type="ARBA" id="ARBA00022669"/>
    </source>
</evidence>
<feature type="domain" description="Chitin-binding type-2" evidence="7">
    <location>
        <begin position="1671"/>
        <end position="1726"/>
    </location>
</feature>
<feature type="compositionally biased region" description="Polar residues" evidence="6">
    <location>
        <begin position="820"/>
        <end position="835"/>
    </location>
</feature>
<dbReference type="Proteomes" id="UP000038040">
    <property type="component" value="Unplaced"/>
</dbReference>
<dbReference type="InterPro" id="IPR002557">
    <property type="entry name" value="Chitin-bd_dom"/>
</dbReference>
<keyword evidence="3" id="KW-0677">Repeat</keyword>
<evidence type="ECO:0000313" key="10">
    <source>
        <dbReference type="Proteomes" id="UP000274756"/>
    </source>
</evidence>
<evidence type="ECO:0000313" key="9">
    <source>
        <dbReference type="Proteomes" id="UP000038040"/>
    </source>
</evidence>
<protein>
    <submittedName>
        <fullName evidence="11">Chitin-binding type-2 domain-containing protein</fullName>
    </submittedName>
</protein>
<dbReference type="OrthoDB" id="6020543at2759"/>
<dbReference type="SMART" id="SM00494">
    <property type="entry name" value="ChtBD2"/>
    <property type="match status" value="14"/>
</dbReference>
<dbReference type="PANTHER" id="PTHR23301">
    <property type="entry name" value="CHITIN BINDING PERITROPHIN-A"/>
    <property type="match status" value="1"/>
</dbReference>
<feature type="domain" description="Chitin-binding type-2" evidence="7">
    <location>
        <begin position="46"/>
        <end position="105"/>
    </location>
</feature>
<evidence type="ECO:0000256" key="2">
    <source>
        <dbReference type="ARBA" id="ARBA00022729"/>
    </source>
</evidence>
<evidence type="ECO:0000256" key="5">
    <source>
        <dbReference type="ARBA" id="ARBA00023180"/>
    </source>
</evidence>
<keyword evidence="10" id="KW-1185">Reference proteome</keyword>
<dbReference type="AlphaFoldDB" id="A0A158Q4M6"/>
<evidence type="ECO:0000256" key="6">
    <source>
        <dbReference type="SAM" id="MobiDB-lite"/>
    </source>
</evidence>
<feature type="compositionally biased region" description="Polar residues" evidence="6">
    <location>
        <begin position="848"/>
        <end position="858"/>
    </location>
</feature>
<dbReference type="InterPro" id="IPR051940">
    <property type="entry name" value="Chitin_bind-dev_reg"/>
</dbReference>
<feature type="domain" description="Chitin-binding type-2" evidence="7">
    <location>
        <begin position="154"/>
        <end position="211"/>
    </location>
</feature>
<evidence type="ECO:0000256" key="4">
    <source>
        <dbReference type="ARBA" id="ARBA00023157"/>
    </source>
</evidence>
<dbReference type="SUPFAM" id="SSF57625">
    <property type="entry name" value="Invertebrate chitin-binding proteins"/>
    <property type="match status" value="10"/>
</dbReference>
<dbReference type="Gene3D" id="3.20.20.80">
    <property type="entry name" value="Glycosidases"/>
    <property type="match status" value="1"/>
</dbReference>
<dbReference type="GO" id="GO:0005576">
    <property type="term" value="C:extracellular region"/>
    <property type="evidence" value="ECO:0007669"/>
    <property type="project" value="InterPro"/>
</dbReference>
<dbReference type="PANTHER" id="PTHR23301:SF0">
    <property type="entry name" value="CHITIN-BINDING TYPE-2 DOMAIN-CONTAINING PROTEIN-RELATED"/>
    <property type="match status" value="1"/>
</dbReference>
<dbReference type="PROSITE" id="PS50940">
    <property type="entry name" value="CHIT_BIND_II"/>
    <property type="match status" value="10"/>
</dbReference>
<reference evidence="11" key="1">
    <citation type="submission" date="2016-04" db="UniProtKB">
        <authorList>
            <consortium name="WormBaseParasite"/>
        </authorList>
    </citation>
    <scope>IDENTIFICATION</scope>
</reference>
<feature type="region of interest" description="Disordered" evidence="6">
    <location>
        <begin position="813"/>
        <end position="870"/>
    </location>
</feature>
<feature type="domain" description="Chitin-binding type-2" evidence="7">
    <location>
        <begin position="1822"/>
        <end position="1879"/>
    </location>
</feature>
<reference evidence="8 10" key="2">
    <citation type="submission" date="2018-11" db="EMBL/GenBank/DDBJ databases">
        <authorList>
            <consortium name="Pathogen Informatics"/>
        </authorList>
    </citation>
    <scope>NUCLEOTIDE SEQUENCE [LARGE SCALE GENOMIC DNA]</scope>
</reference>
<keyword evidence="5" id="KW-0325">Glycoprotein</keyword>
<feature type="domain" description="Chitin-binding type-2" evidence="7">
    <location>
        <begin position="1522"/>
        <end position="1576"/>
    </location>
</feature>
<keyword evidence="1" id="KW-0147">Chitin-binding</keyword>
<keyword evidence="4" id="KW-1015">Disulfide bond</keyword>
<feature type="domain" description="Chitin-binding type-2" evidence="7">
    <location>
        <begin position="1885"/>
        <end position="1939"/>
    </location>
</feature>
<dbReference type="Proteomes" id="UP000274756">
    <property type="component" value="Unassembled WGS sequence"/>
</dbReference>
<proteinExistence type="predicted"/>
<feature type="domain" description="Chitin-binding type-2" evidence="7">
    <location>
        <begin position="1431"/>
        <end position="1488"/>
    </location>
</feature>
<evidence type="ECO:0000259" key="7">
    <source>
        <dbReference type="PROSITE" id="PS50940"/>
    </source>
</evidence>
<dbReference type="STRING" id="318479.A0A158Q4M6"/>
<organism evidence="9 11">
    <name type="scientific">Dracunculus medinensis</name>
    <name type="common">Guinea worm</name>
    <dbReference type="NCBI Taxonomy" id="318479"/>
    <lineage>
        <taxon>Eukaryota</taxon>
        <taxon>Metazoa</taxon>
        <taxon>Ecdysozoa</taxon>
        <taxon>Nematoda</taxon>
        <taxon>Chromadorea</taxon>
        <taxon>Rhabditida</taxon>
        <taxon>Spirurina</taxon>
        <taxon>Dracunculoidea</taxon>
        <taxon>Dracunculidae</taxon>
        <taxon>Dracunculus</taxon>
    </lineage>
</organism>
<dbReference type="Pfam" id="PF01607">
    <property type="entry name" value="CBM_14"/>
    <property type="match status" value="9"/>
</dbReference>
<keyword evidence="2" id="KW-0732">Signal</keyword>
<feature type="domain" description="Chitin-binding type-2" evidence="7">
    <location>
        <begin position="289"/>
        <end position="346"/>
    </location>
</feature>
<feature type="domain" description="Chitin-binding type-2" evidence="7">
    <location>
        <begin position="417"/>
        <end position="474"/>
    </location>
</feature>
<dbReference type="Gene3D" id="2.170.140.10">
    <property type="entry name" value="Chitin binding domain"/>
    <property type="match status" value="7"/>
</dbReference>
<dbReference type="EMBL" id="UYYG01001175">
    <property type="protein sequence ID" value="VDN59050.1"/>
    <property type="molecule type" value="Genomic_DNA"/>
</dbReference>
<accession>A0A158Q4M6</accession>
<dbReference type="WBParaSite" id="DME_0000522401-mRNA-1">
    <property type="protein sequence ID" value="DME_0000522401-mRNA-1"/>
    <property type="gene ID" value="DME_0000522401"/>
</dbReference>
<name>A0A158Q4M6_DRAME</name>
<feature type="domain" description="Chitin-binding type-2" evidence="7">
    <location>
        <begin position="1342"/>
        <end position="1400"/>
    </location>
</feature>
<evidence type="ECO:0000313" key="11">
    <source>
        <dbReference type="WBParaSite" id="DME_0000522401-mRNA-1"/>
    </source>
</evidence>
<sequence length="1939" mass="219486">MEMEFFQRVVQHYFGIALMCDHIEKIPACSSARPFHKNDSRKKNDSSLFVGKSYGNFNAKSEICSRDYLVCKLGIMKKEKCPFGLIFDPITEQCTYPHIVNACLNYKFHRCINKNEEFDCIVQQKNIEKNTNTSIASINLTTNSPNSPKNKDAQVNCSNFEANLHAINDCHEEFWLCLNGSKFLLICENDFAFNKITMKCEKRISISTCPEYLSISTTKPKSTLEFVSNYDDRRRRLAITTNQPYANDHLKISKLNCTMLWLEIESKKKKSTDMQQMINYRWPKFSEQINFCAEKSNGYYFLKNCSPEYIACLFGNAYAMRCSPNLIFNHKTKSCDERKNERTCHNSDNIHNNNDNGDNQTNQLRLEKGKAIAFKCPDGLMFNNEMVTCDYPSNIKGCDDFIDDKIFSQVISDKNRNLDCMEKIDGLYENGPCMETYFACINSMKLPRRCSESLVFNEITGYCDHPENNIGCRNKSTIFQAENLKFTSETNTSSYQMICKGHTTGEYSIAICSQFYLICNGEEGRIVECPCGRVFNGKICVERLECEQAIQELSTQLTTSIQFPTSSTQLPTSSTQLPTSSIPFSIFTVLPCAEVIKSKSKSYVTTSNRSELSTRPSIQLNSSSIWLTTAYNKIMKQSGRLSKPFTQIITPQKSKGCVTNKRFAVGKCEPYYYEVYDEKYLIMKECIKPYRFHPIFLQCMPIISNQDCQQSSSIDEYVKDDFQVHDNNIAPVGSNFINAAPENAFILDGFQPGEYSPHWNIENYELGEQLMVKDGYGGPPYVNHKFDHNQVFLQDKPNHINIRSTSKTTVGHSTLPKYDFSSSTPNPFLSRSTSKAADASELHDYDFTLSSSKPNPSFTPRMPKATGTSDLPDYDLTSSTLYPSFIPSMPKAIDASDLPDYEFSSSTPYPSLVHSTSKDADASDLLDYDFTSSTFNPFLIRSVSDTIGHNIQLPKYVYSRPAFITSHDRTTSKHVVPSEFPEYGFSSPTPNPSFTPSILKATDASELPDYDFISSISNPFLSRSTSKAADASNLPDYDFTLSSSKPNPFFAPKATDASEFPEYGFSSSTPNPSLVHSTFKVTDGSEFPEYGFSSSTPNPSLVHSTFKVTDGSEFPEYGFSSSTPNPFFSRSTSKAADASELSDYDFTSSTPNPFLTRSTSDTVGHSTLPQYVSSRSAFITSYISTTSKTVRRRSLPDSWITVRLIYRAESNGPMSDSGKFKPNLLETERQATSIFHRIINLNENSKKSIQSRFISILTEFIWAFLDDLYQNERKKQISYSKSEIMASTTSKALKRVKRTIKGAVEAICPTGKLFDKLSRECLPAKKCVEIHLNYTRQLQNPSFPCETLPNGFYSLSLCSNRFIVCESNRRAQIISCSCGLYFNTKTNSCDFKENIESCKSNYYHSHQQMISDNKYFEKKIEMEEIFAYIANTNCTKTNHNRLISFNNCTRFFLKCINNKKYIFRCPKGYIFNEESAKCDSAHVISCNQSNSNGLAKMNKIGDYYGTDSTTTMVIETGEIINNFICNASGIYFANCSRFFAVCYDGILHNFACSESFIFNDETYNCEPKEEVPMCKERKLVAYFNDANITTAIDYGKYITSIRNSINSNGIIAEKCSIEFSIIIDNIQHIFHCISRHVFDAASKKCIPMENSTNCDFGYDYHGKILKLYSANIHCKFSRSTTVALGHCNLDFIVCVSQTKGFKFYCIGGNLFDEKLGKCVPANQCGTTIALTNLKTNINAQQQQYFSCQNLNDGATKALGRCDQYYLVCKDGKAIKTRCKLESEAFSSDFGVCIDRTKNDKCDNLHERNNEFPTSTISDMKGISFCNDKDGFYRHPRNCSQIIKCFGGEAFEFTPCSQGLVFDETIQKCNYKANVPDCKQIDNTEQIACTNDIYETIPDENDQSVYYRCISGQLEKLQCPHGTVFDSLLDVCAYPTYLQK</sequence>
<dbReference type="GO" id="GO:0008061">
    <property type="term" value="F:chitin binding"/>
    <property type="evidence" value="ECO:0007669"/>
    <property type="project" value="UniProtKB-KW"/>
</dbReference>